<dbReference type="EMBL" id="MK072393">
    <property type="protein sequence ID" value="AYV83732.1"/>
    <property type="molecule type" value="Genomic_DNA"/>
</dbReference>
<sequence>MQPTSIKKSQHLSTIYKTFKNIRSPPNNEIPPSIYPIEPDPHEAKMYRIINNMNRHHELAGEAGYPFFPLEIANVYDEHLRTVQLSIITEKNYKSVNEYIYHTADFDFTAISWSFKHKRLWTRNFDSIILKKCSFNISDIRWVNAFGCGTETLIAMEMEENDDIDEEELKDTYSLHNMQTMLTRCKIRKIKYEHRGYSIKIEDQEAIEKFYEENE</sequence>
<proteinExistence type="predicted"/>
<name>A0A3G5A9G8_9VIRU</name>
<gene>
    <name evidence="1" type="ORF">Hyperionvirus11_5</name>
</gene>
<organism evidence="1">
    <name type="scientific">Hyperionvirus sp</name>
    <dbReference type="NCBI Taxonomy" id="2487770"/>
    <lineage>
        <taxon>Viruses</taxon>
        <taxon>Varidnaviria</taxon>
        <taxon>Bamfordvirae</taxon>
        <taxon>Nucleocytoviricota</taxon>
        <taxon>Megaviricetes</taxon>
        <taxon>Imitervirales</taxon>
        <taxon>Mimiviridae</taxon>
        <taxon>Klosneuvirinae</taxon>
    </lineage>
</organism>
<reference evidence="1" key="1">
    <citation type="submission" date="2018-10" db="EMBL/GenBank/DDBJ databases">
        <title>Hidden diversity of soil giant viruses.</title>
        <authorList>
            <person name="Schulz F."/>
            <person name="Alteio L."/>
            <person name="Goudeau D."/>
            <person name="Ryan E.M."/>
            <person name="Malmstrom R.R."/>
            <person name="Blanchard J."/>
            <person name="Woyke T."/>
        </authorList>
    </citation>
    <scope>NUCLEOTIDE SEQUENCE</scope>
    <source>
        <strain evidence="1">HYV1</strain>
    </source>
</reference>
<evidence type="ECO:0000313" key="1">
    <source>
        <dbReference type="EMBL" id="AYV83732.1"/>
    </source>
</evidence>
<protein>
    <submittedName>
        <fullName evidence="1">Uncharacterized protein</fullName>
    </submittedName>
</protein>
<accession>A0A3G5A9G8</accession>